<dbReference type="InterPro" id="IPR036291">
    <property type="entry name" value="NAD(P)-bd_dom_sf"/>
</dbReference>
<comment type="subcellular location">
    <subcellularLocation>
        <location evidence="1">Mitochondrion</location>
    </subcellularLocation>
    <subcellularLocation>
        <location evidence="2">Peroxisome</location>
    </subcellularLocation>
</comment>
<dbReference type="EMBL" id="GDIP01212188">
    <property type="protein sequence ID" value="JAJ11214.1"/>
    <property type="molecule type" value="Transcribed_RNA"/>
</dbReference>
<evidence type="ECO:0000256" key="5">
    <source>
        <dbReference type="ARBA" id="ARBA00023002"/>
    </source>
</evidence>
<dbReference type="SUPFAM" id="SSF51735">
    <property type="entry name" value="NAD(P)-binding Rossmann-fold domains"/>
    <property type="match status" value="1"/>
</dbReference>
<dbReference type="PANTHER" id="PTHR42808:SF3">
    <property type="entry name" value="HYDROXYSTEROID DEHYDROGENASE-LIKE PROTEIN 2"/>
    <property type="match status" value="1"/>
</dbReference>
<keyword evidence="7" id="KW-0576">Peroxisome</keyword>
<accession>A0A0P4ZSW0</accession>
<sequence>MCLCCFGSNHDVGPIFGCFQSNGFTDPSASTSDENGTAGKLIRYLHFLFVILRIRYSKMLNTGKLAGRTIFITGASRGIGKAIALKAAKDGANIVIAAKTAEAHPKLPGTIYTAAKEIEAAGGRCLPCIVDVRDEAQIQAAVEAAVKEFGGIDILVNNASAISLTGTLETPMKKYDLMHHVNTRGTFLTSKLCLPYLKVGKNPHILNLSPPLNMNPVWFQNHVAYTMAKYGMSMCVLGMAEEFRSDGIAVNGLWPRTGITTAAMDMLGKLMGGEDTVNQLRFPEIMADAAYVILTRDSKNFTRNFCIDEDILREVGVTDFDVYAVKPGTPLMPDFFLDEFLDDFAKKSSPKTGAGAKQDASAASGQVDQVFKTIMAAANEEIVKKTNAVFAFQVKGAEEGQWYLDLKNGSGSAGKGESPSPPDATLIMDSQDFVKMFQGKLKATAAFMTGKLKIKGDMGKAMKLEKLMGAMQSKL</sequence>
<evidence type="ECO:0000313" key="9">
    <source>
        <dbReference type="EMBL" id="JAJ11214.1"/>
    </source>
</evidence>
<dbReference type="Gene3D" id="3.40.50.720">
    <property type="entry name" value="NAD(P)-binding Rossmann-like Domain"/>
    <property type="match status" value="1"/>
</dbReference>
<evidence type="ECO:0000256" key="3">
    <source>
        <dbReference type="ARBA" id="ARBA00006484"/>
    </source>
</evidence>
<evidence type="ECO:0000256" key="1">
    <source>
        <dbReference type="ARBA" id="ARBA00004173"/>
    </source>
</evidence>
<dbReference type="GO" id="GO:0016491">
    <property type="term" value="F:oxidoreductase activity"/>
    <property type="evidence" value="ECO:0007669"/>
    <property type="project" value="UniProtKB-KW"/>
</dbReference>
<dbReference type="InterPro" id="IPR036527">
    <property type="entry name" value="SCP2_sterol-bd_dom_sf"/>
</dbReference>
<dbReference type="Pfam" id="PF00106">
    <property type="entry name" value="adh_short"/>
    <property type="match status" value="1"/>
</dbReference>
<dbReference type="NCBIfam" id="NF006133">
    <property type="entry name" value="PRK08278.1"/>
    <property type="match status" value="1"/>
</dbReference>
<reference evidence="9" key="2">
    <citation type="submission" date="2015-10" db="EMBL/GenBank/DDBJ databases">
        <authorList>
            <person name="Gilbert D.G."/>
        </authorList>
    </citation>
    <scope>NUCLEOTIDE SEQUENCE</scope>
</reference>
<dbReference type="InterPro" id="IPR002347">
    <property type="entry name" value="SDR_fam"/>
</dbReference>
<dbReference type="InterPro" id="IPR051935">
    <property type="entry name" value="HSDL2"/>
</dbReference>
<dbReference type="AlphaFoldDB" id="A0A0P4ZSW0"/>
<dbReference type="InterPro" id="IPR003033">
    <property type="entry name" value="SCP2_sterol-bd_dom"/>
</dbReference>
<dbReference type="FunFam" id="3.40.50.720:FF:000301">
    <property type="entry name" value="Hydroxysteroid dehydrogenase like 2"/>
    <property type="match status" value="1"/>
</dbReference>
<evidence type="ECO:0000256" key="8">
    <source>
        <dbReference type="ARBA" id="ARBA00040243"/>
    </source>
</evidence>
<protein>
    <recommendedName>
        <fullName evidence="8">Hydroxysteroid dehydrogenase-like protein 2</fullName>
    </recommendedName>
</protein>
<dbReference type="Pfam" id="PF02036">
    <property type="entry name" value="SCP2"/>
    <property type="match status" value="1"/>
</dbReference>
<dbReference type="PRINTS" id="PR00081">
    <property type="entry name" value="GDHRDH"/>
</dbReference>
<proteinExistence type="inferred from homology"/>
<evidence type="ECO:0000256" key="6">
    <source>
        <dbReference type="ARBA" id="ARBA00023128"/>
    </source>
</evidence>
<evidence type="ECO:0000256" key="4">
    <source>
        <dbReference type="ARBA" id="ARBA00022857"/>
    </source>
</evidence>
<dbReference type="OrthoDB" id="5327538at2759"/>
<dbReference type="GO" id="GO:0005739">
    <property type="term" value="C:mitochondrion"/>
    <property type="evidence" value="ECO:0007669"/>
    <property type="project" value="UniProtKB-SubCell"/>
</dbReference>
<dbReference type="GO" id="GO:0005777">
    <property type="term" value="C:peroxisome"/>
    <property type="evidence" value="ECO:0007669"/>
    <property type="project" value="UniProtKB-SubCell"/>
</dbReference>
<organism evidence="9">
    <name type="scientific">Daphnia magna</name>
    <dbReference type="NCBI Taxonomy" id="35525"/>
    <lineage>
        <taxon>Eukaryota</taxon>
        <taxon>Metazoa</taxon>
        <taxon>Ecdysozoa</taxon>
        <taxon>Arthropoda</taxon>
        <taxon>Crustacea</taxon>
        <taxon>Branchiopoda</taxon>
        <taxon>Diplostraca</taxon>
        <taxon>Cladocera</taxon>
        <taxon>Anomopoda</taxon>
        <taxon>Daphniidae</taxon>
        <taxon>Daphnia</taxon>
    </lineage>
</organism>
<evidence type="ECO:0000256" key="2">
    <source>
        <dbReference type="ARBA" id="ARBA00004275"/>
    </source>
</evidence>
<evidence type="ECO:0000256" key="7">
    <source>
        <dbReference type="ARBA" id="ARBA00023140"/>
    </source>
</evidence>
<keyword evidence="4" id="KW-0521">NADP</keyword>
<keyword evidence="5" id="KW-0560">Oxidoreductase</keyword>
<reference evidence="9" key="1">
    <citation type="submission" date="2015-10" db="EMBL/GenBank/DDBJ databases">
        <title>Daphnia magna gene sets from two clonal populations assembled and annotated with EvidentialGene.</title>
        <authorList>
            <person name="Gilbert D."/>
            <person name="Podicheti R."/>
            <person name="Orsini L."/>
            <person name="Colbourne J."/>
            <person name="Pfrender M."/>
        </authorList>
    </citation>
    <scope>NUCLEOTIDE SEQUENCE</scope>
</reference>
<dbReference type="Gene3D" id="3.30.1050.10">
    <property type="entry name" value="SCP2 sterol-binding domain"/>
    <property type="match status" value="1"/>
</dbReference>
<dbReference type="CDD" id="cd09762">
    <property type="entry name" value="HSDL2_SDR_c"/>
    <property type="match status" value="1"/>
</dbReference>
<name>A0A0P4ZSW0_9CRUS</name>
<dbReference type="PANTHER" id="PTHR42808">
    <property type="entry name" value="HYDROXYSTEROID DEHYDROGENASE-LIKE PROTEIN 2"/>
    <property type="match status" value="1"/>
</dbReference>
<dbReference type="SUPFAM" id="SSF55718">
    <property type="entry name" value="SCP-like"/>
    <property type="match status" value="1"/>
</dbReference>
<keyword evidence="6" id="KW-0496">Mitochondrion</keyword>
<comment type="similarity">
    <text evidence="3">Belongs to the short-chain dehydrogenases/reductases (SDR) family.</text>
</comment>